<evidence type="ECO:0000256" key="5">
    <source>
        <dbReference type="ARBA" id="ARBA00023331"/>
    </source>
</evidence>
<evidence type="ECO:0000256" key="3">
    <source>
        <dbReference type="ARBA" id="ARBA00022537"/>
    </source>
</evidence>
<dbReference type="GO" id="GO:0046931">
    <property type="term" value="P:pore complex assembly"/>
    <property type="evidence" value="ECO:0007669"/>
    <property type="project" value="InterPro"/>
</dbReference>
<evidence type="ECO:0000313" key="7">
    <source>
        <dbReference type="Proteomes" id="UP000265040"/>
    </source>
</evidence>
<keyword evidence="3" id="KW-1052">Target cell membrane</keyword>
<protein>
    <submittedName>
        <fullName evidence="6">Uncharacterized protein</fullName>
    </submittedName>
</protein>
<dbReference type="PANTHER" id="PTHR40388">
    <property type="entry name" value="BRYOPORIN"/>
    <property type="match status" value="1"/>
</dbReference>
<sequence length="161" mass="17567">MGHRQSIIELKNYCSDYTLINPSHYTYCGSCSTPFPPEIGPSNSGIAVFEKTAGTSCGSVGVVTYDLLNKSGKGNPGKLAIMFSNPFDFNQFENLFGVGVLPMSTKCDYDLYRKMYYEAEGGYVRGAARDGSLTYTSGSVTITATMTDTCEPVIRIQVRQN</sequence>
<organism evidence="6 7">
    <name type="scientific">Anabas testudineus</name>
    <name type="common">Climbing perch</name>
    <name type="synonym">Anthias testudineus</name>
    <dbReference type="NCBI Taxonomy" id="64144"/>
    <lineage>
        <taxon>Eukaryota</taxon>
        <taxon>Metazoa</taxon>
        <taxon>Chordata</taxon>
        <taxon>Craniata</taxon>
        <taxon>Vertebrata</taxon>
        <taxon>Euteleostomi</taxon>
        <taxon>Actinopterygii</taxon>
        <taxon>Neopterygii</taxon>
        <taxon>Teleostei</taxon>
        <taxon>Neoteleostei</taxon>
        <taxon>Acanthomorphata</taxon>
        <taxon>Anabantaria</taxon>
        <taxon>Anabantiformes</taxon>
        <taxon>Anabantoidei</taxon>
        <taxon>Anabantidae</taxon>
        <taxon>Anabas</taxon>
    </lineage>
</organism>
<dbReference type="GO" id="GO:0044218">
    <property type="term" value="C:other organism cell membrane"/>
    <property type="evidence" value="ECO:0007669"/>
    <property type="project" value="UniProtKB-KW"/>
</dbReference>
<gene>
    <name evidence="6" type="primary">FYN</name>
</gene>
<reference evidence="6" key="3">
    <citation type="submission" date="2025-09" db="UniProtKB">
        <authorList>
            <consortium name="Ensembl"/>
        </authorList>
    </citation>
    <scope>IDENTIFICATION</scope>
</reference>
<keyword evidence="5" id="KW-0166">Nematocyst</keyword>
<evidence type="ECO:0000313" key="6">
    <source>
        <dbReference type="Ensembl" id="ENSATEP00000015585.2"/>
    </source>
</evidence>
<evidence type="ECO:0000256" key="4">
    <source>
        <dbReference type="ARBA" id="ARBA00023298"/>
    </source>
</evidence>
<keyword evidence="4" id="KW-0472">Membrane</keyword>
<dbReference type="Ensembl" id="ENSATET00000015828.3">
    <property type="protein sequence ID" value="ENSATEP00000015585.2"/>
    <property type="gene ID" value="ENSATEG00000010834.3"/>
</dbReference>
<dbReference type="GO" id="GO:0051715">
    <property type="term" value="P:cytolysis in another organism"/>
    <property type="evidence" value="ECO:0007669"/>
    <property type="project" value="InterPro"/>
</dbReference>
<reference evidence="6" key="1">
    <citation type="submission" date="2021-04" db="EMBL/GenBank/DDBJ databases">
        <authorList>
            <consortium name="Wellcome Sanger Institute Data Sharing"/>
        </authorList>
    </citation>
    <scope>NUCLEOTIDE SEQUENCE [LARGE SCALE GENOMIC DNA]</scope>
</reference>
<evidence type="ECO:0000256" key="1">
    <source>
        <dbReference type="ARBA" id="ARBA00004175"/>
    </source>
</evidence>
<dbReference type="GO" id="GO:0046930">
    <property type="term" value="C:pore complex"/>
    <property type="evidence" value="ECO:0007669"/>
    <property type="project" value="InterPro"/>
</dbReference>
<dbReference type="OrthoDB" id="6132998at2759"/>
<dbReference type="PANTHER" id="PTHR40388:SF2">
    <property type="entry name" value="ACTINOPORIN-LIKE PROTEIN"/>
    <property type="match status" value="1"/>
</dbReference>
<dbReference type="GeneTree" id="ENSGT00940000164286"/>
<dbReference type="Pfam" id="PF06369">
    <property type="entry name" value="Anemone_cytotox"/>
    <property type="match status" value="1"/>
</dbReference>
<dbReference type="GO" id="GO:0015267">
    <property type="term" value="F:channel activity"/>
    <property type="evidence" value="ECO:0007669"/>
    <property type="project" value="InterPro"/>
</dbReference>
<keyword evidence="7" id="KW-1185">Reference proteome</keyword>
<dbReference type="GO" id="GO:0042151">
    <property type="term" value="C:nematocyst"/>
    <property type="evidence" value="ECO:0007669"/>
    <property type="project" value="UniProtKB-SubCell"/>
</dbReference>
<evidence type="ECO:0000256" key="2">
    <source>
        <dbReference type="ARBA" id="ARBA00004532"/>
    </source>
</evidence>
<accession>A0A3Q1I603</accession>
<proteinExistence type="predicted"/>
<dbReference type="SUPFAM" id="SSF63724">
    <property type="entry name" value="Cytolysin/lectin"/>
    <property type="match status" value="1"/>
</dbReference>
<dbReference type="OMA" id="YTIAREC"/>
<reference evidence="6" key="2">
    <citation type="submission" date="2025-08" db="UniProtKB">
        <authorList>
            <consortium name="Ensembl"/>
        </authorList>
    </citation>
    <scope>IDENTIFICATION</scope>
</reference>
<dbReference type="InterPro" id="IPR015926">
    <property type="entry name" value="Cytolysin/lectin"/>
</dbReference>
<keyword evidence="4" id="KW-1053">Target membrane</keyword>
<dbReference type="Gene3D" id="2.60.270.20">
    <property type="entry name" value="Cytolysin/lectin"/>
    <property type="match status" value="1"/>
</dbReference>
<comment type="subcellular location">
    <subcellularLocation>
        <location evidence="2">Nematocyst</location>
    </subcellularLocation>
    <subcellularLocation>
        <location evidence="1">Target cell membrane</location>
    </subcellularLocation>
</comment>
<dbReference type="STRING" id="64144.ENSATEP00000015585"/>
<name>A0A3Q1I603_ANATE</name>
<dbReference type="InParanoid" id="A0A3Q1I603"/>
<dbReference type="Proteomes" id="UP000265040">
    <property type="component" value="Chromosome 8"/>
</dbReference>
<dbReference type="AlphaFoldDB" id="A0A3Q1I603"/>
<dbReference type="InterPro" id="IPR009104">
    <property type="entry name" value="Anemon_actinoporin-like"/>
</dbReference>
<dbReference type="GO" id="GO:0006812">
    <property type="term" value="P:monoatomic cation transport"/>
    <property type="evidence" value="ECO:0007669"/>
    <property type="project" value="InterPro"/>
</dbReference>
<dbReference type="InterPro" id="IPR050677">
    <property type="entry name" value="Actinoporin_PFT"/>
</dbReference>